<name>A0ABY1JYX5_9BACL</name>
<keyword evidence="3" id="KW-1185">Reference proteome</keyword>
<organism evidence="2 3">
    <name type="scientific">Paenibacillus macquariensis</name>
    <dbReference type="NCBI Taxonomy" id="948756"/>
    <lineage>
        <taxon>Bacteria</taxon>
        <taxon>Bacillati</taxon>
        <taxon>Bacillota</taxon>
        <taxon>Bacilli</taxon>
        <taxon>Bacillales</taxon>
        <taxon>Paenibacillaceae</taxon>
        <taxon>Paenibacillus</taxon>
    </lineage>
</organism>
<dbReference type="RefSeq" id="WP_139331634.1">
    <property type="nucleotide sequence ID" value="NZ_FTNK01000006.1"/>
</dbReference>
<evidence type="ECO:0000313" key="2">
    <source>
        <dbReference type="EMBL" id="SIR01799.1"/>
    </source>
</evidence>
<protein>
    <submittedName>
        <fullName evidence="2">Uncharacterized protein</fullName>
    </submittedName>
</protein>
<keyword evidence="1" id="KW-1133">Transmembrane helix</keyword>
<sequence length="169" mass="18399">MSNMKYSNKTESNYDIKAAGSDTKTFVLWREIIMAYVSPAIMAGIGGLVTADKGLQIAALTTIGGTSALVALMLGLWLHNGGGHKRWIIGAPHLVVIGIFALAGASLGLLAAWVTSGLLEIMIPIDRWTWVDRIWIDFPLSGFIASTIVTWRWRAAVRTHFSTKGEDKK</sequence>
<reference evidence="2 3" key="1">
    <citation type="submission" date="2017-01" db="EMBL/GenBank/DDBJ databases">
        <authorList>
            <person name="Varghese N."/>
            <person name="Submissions S."/>
        </authorList>
    </citation>
    <scope>NUCLEOTIDE SEQUENCE [LARGE SCALE GENOMIC DNA]</scope>
    <source>
        <strain evidence="2 3">ATCC 23464</strain>
    </source>
</reference>
<feature type="transmembrane region" description="Helical" evidence="1">
    <location>
        <begin position="57"/>
        <end position="78"/>
    </location>
</feature>
<feature type="transmembrane region" description="Helical" evidence="1">
    <location>
        <begin position="90"/>
        <end position="114"/>
    </location>
</feature>
<evidence type="ECO:0000313" key="3">
    <source>
        <dbReference type="Proteomes" id="UP000186666"/>
    </source>
</evidence>
<feature type="transmembrane region" description="Helical" evidence="1">
    <location>
        <begin position="134"/>
        <end position="153"/>
    </location>
</feature>
<comment type="caution">
    <text evidence="2">The sequence shown here is derived from an EMBL/GenBank/DDBJ whole genome shotgun (WGS) entry which is preliminary data.</text>
</comment>
<dbReference type="Proteomes" id="UP000186666">
    <property type="component" value="Unassembled WGS sequence"/>
</dbReference>
<keyword evidence="1" id="KW-0472">Membrane</keyword>
<accession>A0ABY1JYX5</accession>
<keyword evidence="1" id="KW-0812">Transmembrane</keyword>
<feature type="transmembrane region" description="Helical" evidence="1">
    <location>
        <begin position="33"/>
        <end position="51"/>
    </location>
</feature>
<proteinExistence type="predicted"/>
<gene>
    <name evidence="2" type="ORF">SAMN05421578_10611</name>
</gene>
<evidence type="ECO:0000256" key="1">
    <source>
        <dbReference type="SAM" id="Phobius"/>
    </source>
</evidence>
<dbReference type="EMBL" id="FTNK01000006">
    <property type="protein sequence ID" value="SIR01799.1"/>
    <property type="molecule type" value="Genomic_DNA"/>
</dbReference>